<feature type="compositionally biased region" description="Polar residues" evidence="1">
    <location>
        <begin position="43"/>
        <end position="60"/>
    </location>
</feature>
<proteinExistence type="predicted"/>
<evidence type="ECO:0000313" key="3">
    <source>
        <dbReference type="Proteomes" id="UP000799750"/>
    </source>
</evidence>
<dbReference type="EMBL" id="MU004194">
    <property type="protein sequence ID" value="KAF2491937.1"/>
    <property type="molecule type" value="Genomic_DNA"/>
</dbReference>
<feature type="compositionally biased region" description="Polar residues" evidence="1">
    <location>
        <begin position="1"/>
        <end position="17"/>
    </location>
</feature>
<dbReference type="AlphaFoldDB" id="A0A6A6QKK8"/>
<accession>A0A6A6QKK8</accession>
<feature type="compositionally biased region" description="Acidic residues" evidence="1">
    <location>
        <begin position="226"/>
        <end position="240"/>
    </location>
</feature>
<feature type="region of interest" description="Disordered" evidence="1">
    <location>
        <begin position="1"/>
        <end position="66"/>
    </location>
</feature>
<feature type="region of interest" description="Disordered" evidence="1">
    <location>
        <begin position="155"/>
        <end position="240"/>
    </location>
</feature>
<sequence length="240" mass="25498">MYGTTTPPDMPSASSPHSVRFAERPIISASSPSSIYEDEVDEMSTNAGTSRARVSQQEPTTAEPEGVSIEVVEVDENGAAETSAPARETVEEEEKQAGCFTALCGALGKLSPTKKKEGKAAKARKLGGHGTGTAGATPLIVIHMQPESAAEARIRLEELENSRPSSPVAPAVFHIGPRTGSRVSPRSEVHQSELKTEALDKGLRPSATPRRRSSPPPKCPHLDPDREADDTIDSIDELTI</sequence>
<feature type="compositionally biased region" description="Low complexity" evidence="1">
    <location>
        <begin position="25"/>
        <end position="35"/>
    </location>
</feature>
<name>A0A6A6QKK8_9PEZI</name>
<keyword evidence="3" id="KW-1185">Reference proteome</keyword>
<gene>
    <name evidence="2" type="ORF">BU16DRAFT_541882</name>
</gene>
<protein>
    <submittedName>
        <fullName evidence="2">Uncharacterized protein</fullName>
    </submittedName>
</protein>
<reference evidence="2" key="1">
    <citation type="journal article" date="2020" name="Stud. Mycol.">
        <title>101 Dothideomycetes genomes: a test case for predicting lifestyles and emergence of pathogens.</title>
        <authorList>
            <person name="Haridas S."/>
            <person name="Albert R."/>
            <person name="Binder M."/>
            <person name="Bloem J."/>
            <person name="Labutti K."/>
            <person name="Salamov A."/>
            <person name="Andreopoulos B."/>
            <person name="Baker S."/>
            <person name="Barry K."/>
            <person name="Bills G."/>
            <person name="Bluhm B."/>
            <person name="Cannon C."/>
            <person name="Castanera R."/>
            <person name="Culley D."/>
            <person name="Daum C."/>
            <person name="Ezra D."/>
            <person name="Gonzalez J."/>
            <person name="Henrissat B."/>
            <person name="Kuo A."/>
            <person name="Liang C."/>
            <person name="Lipzen A."/>
            <person name="Lutzoni F."/>
            <person name="Magnuson J."/>
            <person name="Mondo S."/>
            <person name="Nolan M."/>
            <person name="Ohm R."/>
            <person name="Pangilinan J."/>
            <person name="Park H.-J."/>
            <person name="Ramirez L."/>
            <person name="Alfaro M."/>
            <person name="Sun H."/>
            <person name="Tritt A."/>
            <person name="Yoshinaga Y."/>
            <person name="Zwiers L.-H."/>
            <person name="Turgeon B."/>
            <person name="Goodwin S."/>
            <person name="Spatafora J."/>
            <person name="Crous P."/>
            <person name="Grigoriev I."/>
        </authorList>
    </citation>
    <scope>NUCLEOTIDE SEQUENCE</scope>
    <source>
        <strain evidence="2">CBS 269.34</strain>
    </source>
</reference>
<evidence type="ECO:0000313" key="2">
    <source>
        <dbReference type="EMBL" id="KAF2491937.1"/>
    </source>
</evidence>
<feature type="region of interest" description="Disordered" evidence="1">
    <location>
        <begin position="112"/>
        <end position="138"/>
    </location>
</feature>
<evidence type="ECO:0000256" key="1">
    <source>
        <dbReference type="SAM" id="MobiDB-lite"/>
    </source>
</evidence>
<dbReference type="Proteomes" id="UP000799750">
    <property type="component" value="Unassembled WGS sequence"/>
</dbReference>
<feature type="compositionally biased region" description="Basic and acidic residues" evidence="1">
    <location>
        <begin position="185"/>
        <end position="203"/>
    </location>
</feature>
<organism evidence="2 3">
    <name type="scientific">Lophium mytilinum</name>
    <dbReference type="NCBI Taxonomy" id="390894"/>
    <lineage>
        <taxon>Eukaryota</taxon>
        <taxon>Fungi</taxon>
        <taxon>Dikarya</taxon>
        <taxon>Ascomycota</taxon>
        <taxon>Pezizomycotina</taxon>
        <taxon>Dothideomycetes</taxon>
        <taxon>Pleosporomycetidae</taxon>
        <taxon>Mytilinidiales</taxon>
        <taxon>Mytilinidiaceae</taxon>
        <taxon>Lophium</taxon>
    </lineage>
</organism>